<protein>
    <submittedName>
        <fullName evidence="1">Putative minor tail protein</fullName>
    </submittedName>
</protein>
<dbReference type="KEGG" id="vg:64871922"/>
<accession>A0A2Z5XVF2</accession>
<dbReference type="Proteomes" id="UP000250053">
    <property type="component" value="Segment"/>
</dbReference>
<dbReference type="RefSeq" id="YP_010062261.1">
    <property type="nucleotide sequence ID" value="NC_054792.1"/>
</dbReference>
<dbReference type="EMBL" id="AP018486">
    <property type="protein sequence ID" value="BBC53834.1"/>
    <property type="molecule type" value="Genomic_DNA"/>
</dbReference>
<keyword evidence="2" id="KW-1185">Reference proteome</keyword>
<evidence type="ECO:0000313" key="2">
    <source>
        <dbReference type="Proteomes" id="UP000250053"/>
    </source>
</evidence>
<name>A0A2Z5XVF2_9CAUD</name>
<evidence type="ECO:0000313" key="1">
    <source>
        <dbReference type="EMBL" id="BBC53834.1"/>
    </source>
</evidence>
<organism evidence="1 2">
    <name type="scientific">Mycobacterium phage PP</name>
    <dbReference type="NCBI Taxonomy" id="2077134"/>
    <lineage>
        <taxon>Viruses</taxon>
        <taxon>Duplodnaviria</taxon>
        <taxon>Heunggongvirae</taxon>
        <taxon>Uroviricota</taxon>
        <taxon>Caudoviricetes</taxon>
        <taxon>Sagamiharavirus</taxon>
        <taxon>Sagamiharavirus PP</taxon>
    </lineage>
</organism>
<proteinExistence type="predicted"/>
<sequence length="643" mass="69819">MTYPDNPQDSLDADGAFVIGGGDYRFGQEYNEEIVKDLFRVPAPTLGNALDILRGHLFKLPLEVLQQFSDLIPDVVEGAFNTVAGAVDAIMGAINNFTTFLRVDQWDDWILDTFNFLSTQVRQVFEIVVGAVVTPIDAAVQGFKDWWTDLTGGVNLLEVAVNGVQDLIQNVMDAIITGLRGVPFVGAGLADLVANLTGYRQQNEQFQEKTVADLMNQQNAAISIVTQGYRNPAWVCRYPVADVTYPECFNSQLSIFGSTGPASAGTEHTHIVNGSQHLYAEPARWSVNPNQRRGAVITVSNTTVFDTVAVMACADSLPVTDVFLEVFRLEADGGMTLVSSSDVAAELSELIQYIERPLTTALIAHSGDQYVVCIRNAGESNPILRWRGAAQMGGTVDTSMAFSGTALSTKTRYTAAEVATALEATSIQTWAMLAAKNLGEDAQSFSDDFNRPLLGSLWVPTSSSTNYFKLQNGRAHYSGGGTGWQQILYTRRCASSANRVDGNLAIVTKGFGTHPRCGLLMHCDPMQTQQVYLGVNADNAVIMSGTPSSMTQRASHGTGGSGDWSMYYDADLDSYIVLKDGEPTGLEWAGVGATVKHGREYQYGGVRIERSQVDVFNTHSGGTVDDWTLRDWVPETPVDPEEE</sequence>
<reference evidence="1 2" key="1">
    <citation type="submission" date="2018-01" db="EMBL/GenBank/DDBJ databases">
        <title>Genome sequence of Mycobacterium phage PP.</title>
        <authorList>
            <person name="Uchiyama J."/>
            <person name="Matsuzaki S."/>
        </authorList>
    </citation>
    <scope>NUCLEOTIDE SEQUENCE [LARGE SCALE GENOMIC DNA]</scope>
</reference>
<dbReference type="GeneID" id="64871922"/>